<feature type="transmembrane region" description="Helical" evidence="11">
    <location>
        <begin position="250"/>
        <end position="268"/>
    </location>
</feature>
<feature type="transmembrane region" description="Helical" evidence="11">
    <location>
        <begin position="280"/>
        <end position="300"/>
    </location>
</feature>
<keyword evidence="6" id="KW-0630">Potassium</keyword>
<dbReference type="GO" id="GO:1902600">
    <property type="term" value="P:proton transmembrane transport"/>
    <property type="evidence" value="ECO:0007669"/>
    <property type="project" value="InterPro"/>
</dbReference>
<organism evidence="13 14">
    <name type="scientific">Gellertiella hungarica</name>
    <dbReference type="NCBI Taxonomy" id="1572859"/>
    <lineage>
        <taxon>Bacteria</taxon>
        <taxon>Pseudomonadati</taxon>
        <taxon>Pseudomonadota</taxon>
        <taxon>Alphaproteobacteria</taxon>
        <taxon>Hyphomicrobiales</taxon>
        <taxon>Rhizobiaceae</taxon>
        <taxon>Gellertiella</taxon>
    </lineage>
</organism>
<keyword evidence="9 11" id="KW-0472">Membrane</keyword>
<keyword evidence="5 11" id="KW-0812">Transmembrane</keyword>
<feature type="transmembrane region" description="Helical" evidence="11">
    <location>
        <begin position="200"/>
        <end position="219"/>
    </location>
</feature>
<feature type="region of interest" description="Disordered" evidence="10">
    <location>
        <begin position="571"/>
        <end position="600"/>
    </location>
</feature>
<feature type="transmembrane region" description="Helical" evidence="11">
    <location>
        <begin position="35"/>
        <end position="54"/>
    </location>
</feature>
<dbReference type="Proteomes" id="UP000528286">
    <property type="component" value="Unassembled WGS sequence"/>
</dbReference>
<evidence type="ECO:0000256" key="1">
    <source>
        <dbReference type="ARBA" id="ARBA00004141"/>
    </source>
</evidence>
<evidence type="ECO:0000256" key="10">
    <source>
        <dbReference type="SAM" id="MobiDB-lite"/>
    </source>
</evidence>
<feature type="compositionally biased region" description="Basic and acidic residues" evidence="10">
    <location>
        <begin position="571"/>
        <end position="589"/>
    </location>
</feature>
<accession>A0A7W6J2E4</accession>
<keyword evidence="8" id="KW-0406">Ion transport</keyword>
<comment type="subcellular location">
    <subcellularLocation>
        <location evidence="1">Membrane</location>
        <topology evidence="1">Multi-pass membrane protein</topology>
    </subcellularLocation>
</comment>
<feature type="transmembrane region" description="Helical" evidence="11">
    <location>
        <begin position="74"/>
        <end position="92"/>
    </location>
</feature>
<name>A0A7W6J2E4_9HYPH</name>
<dbReference type="AlphaFoldDB" id="A0A7W6J2E4"/>
<dbReference type="PROSITE" id="PS51201">
    <property type="entry name" value="RCK_N"/>
    <property type="match status" value="1"/>
</dbReference>
<gene>
    <name evidence="13" type="ORF">GGR23_000675</name>
</gene>
<protein>
    <submittedName>
        <fullName evidence="13">CPA2 family monovalent cation:H+ antiporter-2</fullName>
    </submittedName>
</protein>
<reference evidence="13 14" key="1">
    <citation type="submission" date="2020-08" db="EMBL/GenBank/DDBJ databases">
        <title>Genomic Encyclopedia of Type Strains, Phase IV (KMG-IV): sequencing the most valuable type-strain genomes for metagenomic binning, comparative biology and taxonomic classification.</title>
        <authorList>
            <person name="Goeker M."/>
        </authorList>
    </citation>
    <scope>NUCLEOTIDE SEQUENCE [LARGE SCALE GENOMIC DNA]</scope>
    <source>
        <strain evidence="13 14">DSM 29853</strain>
    </source>
</reference>
<dbReference type="GO" id="GO:0006813">
    <property type="term" value="P:potassium ion transport"/>
    <property type="evidence" value="ECO:0007669"/>
    <property type="project" value="UniProtKB-KW"/>
</dbReference>
<proteinExistence type="predicted"/>
<dbReference type="Gene3D" id="3.40.50.720">
    <property type="entry name" value="NAD(P)-binding Rossmann-like Domain"/>
    <property type="match status" value="1"/>
</dbReference>
<feature type="transmembrane region" description="Helical" evidence="11">
    <location>
        <begin position="101"/>
        <end position="120"/>
    </location>
</feature>
<keyword evidence="4" id="KW-0633">Potassium transport</keyword>
<dbReference type="EMBL" id="JACIEZ010000001">
    <property type="protein sequence ID" value="MBB4063514.1"/>
    <property type="molecule type" value="Genomic_DNA"/>
</dbReference>
<evidence type="ECO:0000256" key="2">
    <source>
        <dbReference type="ARBA" id="ARBA00022448"/>
    </source>
</evidence>
<evidence type="ECO:0000256" key="9">
    <source>
        <dbReference type="ARBA" id="ARBA00023136"/>
    </source>
</evidence>
<dbReference type="InterPro" id="IPR006153">
    <property type="entry name" value="Cation/H_exchanger_TM"/>
</dbReference>
<comment type="caution">
    <text evidence="13">The sequence shown here is derived from an EMBL/GenBank/DDBJ whole genome shotgun (WGS) entry which is preliminary data.</text>
</comment>
<keyword evidence="14" id="KW-1185">Reference proteome</keyword>
<evidence type="ECO:0000313" key="13">
    <source>
        <dbReference type="EMBL" id="MBB4063514.1"/>
    </source>
</evidence>
<keyword evidence="2" id="KW-0813">Transport</keyword>
<evidence type="ECO:0000256" key="11">
    <source>
        <dbReference type="SAM" id="Phobius"/>
    </source>
</evidence>
<feature type="domain" description="RCK N-terminal" evidence="12">
    <location>
        <begin position="418"/>
        <end position="535"/>
    </location>
</feature>
<feature type="transmembrane region" description="Helical" evidence="11">
    <location>
        <begin position="374"/>
        <end position="394"/>
    </location>
</feature>
<dbReference type="InterPro" id="IPR003148">
    <property type="entry name" value="RCK_N"/>
</dbReference>
<dbReference type="PANTHER" id="PTHR46157:SF4">
    <property type="entry name" value="K(+) EFFLUX ANTIPORTER 3, CHLOROPLASTIC"/>
    <property type="match status" value="1"/>
</dbReference>
<dbReference type="RefSeq" id="WP_183364698.1">
    <property type="nucleotide sequence ID" value="NZ_JACIEZ010000001.1"/>
</dbReference>
<feature type="transmembrane region" description="Helical" evidence="11">
    <location>
        <begin position="346"/>
        <end position="368"/>
    </location>
</feature>
<feature type="transmembrane region" description="Helical" evidence="11">
    <location>
        <begin position="12"/>
        <end position="28"/>
    </location>
</feature>
<evidence type="ECO:0000256" key="8">
    <source>
        <dbReference type="ARBA" id="ARBA00023065"/>
    </source>
</evidence>
<feature type="transmembrane region" description="Helical" evidence="11">
    <location>
        <begin position="132"/>
        <end position="151"/>
    </location>
</feature>
<keyword evidence="7 11" id="KW-1133">Transmembrane helix</keyword>
<dbReference type="GO" id="GO:0015297">
    <property type="term" value="F:antiporter activity"/>
    <property type="evidence" value="ECO:0007669"/>
    <property type="project" value="UniProtKB-KW"/>
</dbReference>
<evidence type="ECO:0000259" key="12">
    <source>
        <dbReference type="PROSITE" id="PS51201"/>
    </source>
</evidence>
<feature type="transmembrane region" description="Helical" evidence="11">
    <location>
        <begin position="306"/>
        <end position="334"/>
    </location>
</feature>
<evidence type="ECO:0000256" key="5">
    <source>
        <dbReference type="ARBA" id="ARBA00022692"/>
    </source>
</evidence>
<evidence type="ECO:0000256" key="6">
    <source>
        <dbReference type="ARBA" id="ARBA00022958"/>
    </source>
</evidence>
<evidence type="ECO:0000256" key="7">
    <source>
        <dbReference type="ARBA" id="ARBA00022989"/>
    </source>
</evidence>
<evidence type="ECO:0000256" key="3">
    <source>
        <dbReference type="ARBA" id="ARBA00022449"/>
    </source>
</evidence>
<evidence type="ECO:0000313" key="14">
    <source>
        <dbReference type="Proteomes" id="UP000528286"/>
    </source>
</evidence>
<dbReference type="Gene3D" id="1.20.1530.20">
    <property type="match status" value="1"/>
</dbReference>
<dbReference type="InterPro" id="IPR038770">
    <property type="entry name" value="Na+/solute_symporter_sf"/>
</dbReference>
<sequence length="600" mass="62564">MSVASDLSGYSDAMVVLAIAGVVVPLIRRLGVNPILGFIGLGAILGPHALGGLLREMPFLSWFVVVDVHRVEGIAELGIVFLLFLIGLELSFARLMTMRRLVFGFGSLQILLSLGLLAGLMRLGGIETTPAIILGACLALSSTAIVIELLSERGKMTTATGRVGFSVLLAQDIAVIPILLLIGLLASGGGGSLSASIGKALGQATAALVVIVVAGRFFIRPLFRVVASLKSADVFLATVLFVVVGSGFVAALFGMSMALGAFVGGLLLSETEYRKAVEALIEPFKGLLLGMFFFTVGMSIDLSSVVVAPMLLAFTVLSIIIAKTVVVMGLGRAFGISRGASLEAGLLLAPSGEFAFVGIGAATAAGLVDPALSRVALTSVALTMVALPLLAAIGHRISARLSRKLSAETPPEPPPEMKGHAIVIGHGRVGKVVTGMLERHGIPFLAVEGNAAEVARDRRNGRDVYFGDATNPVFLHACGLEQATAVIITTGARGTVDRVTEIVRGMREDLPVIARATDAAHARHLYKMGVTDAVPETIEASLHLSEATLVELGVPMGLVIASIHERRDEFRAELRESSGGRPMPGDRARNKQAAATTGRD</sequence>
<dbReference type="PANTHER" id="PTHR46157">
    <property type="entry name" value="K(+) EFFLUX ANTIPORTER 3, CHLOROPLASTIC"/>
    <property type="match status" value="1"/>
</dbReference>
<feature type="transmembrane region" description="Helical" evidence="11">
    <location>
        <begin position="163"/>
        <end position="188"/>
    </location>
</feature>
<dbReference type="Pfam" id="PF00999">
    <property type="entry name" value="Na_H_Exchanger"/>
    <property type="match status" value="1"/>
</dbReference>
<keyword evidence="3" id="KW-0050">Antiport</keyword>
<dbReference type="Pfam" id="PF02254">
    <property type="entry name" value="TrkA_N"/>
    <property type="match status" value="1"/>
</dbReference>
<evidence type="ECO:0000256" key="4">
    <source>
        <dbReference type="ARBA" id="ARBA00022538"/>
    </source>
</evidence>
<dbReference type="GO" id="GO:0005886">
    <property type="term" value="C:plasma membrane"/>
    <property type="evidence" value="ECO:0007669"/>
    <property type="project" value="TreeGrafter"/>
</dbReference>
<dbReference type="SUPFAM" id="SSF51735">
    <property type="entry name" value="NAD(P)-binding Rossmann-fold domains"/>
    <property type="match status" value="1"/>
</dbReference>
<dbReference type="InterPro" id="IPR036291">
    <property type="entry name" value="NAD(P)-bd_dom_sf"/>
</dbReference>